<dbReference type="EC" id="1.1.3.6" evidence="13"/>
<dbReference type="AlphaFoldDB" id="A0A4R6RNT7"/>
<reference evidence="18 19" key="1">
    <citation type="submission" date="2019-03" db="EMBL/GenBank/DDBJ databases">
        <title>Genomic Encyclopedia of Type Strains, Phase IV (KMG-IV): sequencing the most valuable type-strain genomes for metagenomic binning, comparative biology and taxonomic classification.</title>
        <authorList>
            <person name="Goeker M."/>
        </authorList>
    </citation>
    <scope>NUCLEOTIDE SEQUENCE [LARGE SCALE GENOMIC DNA]</scope>
    <source>
        <strain evidence="18 19">DSM 11901</strain>
    </source>
</reference>
<comment type="cofactor">
    <cofactor evidence="1">
        <name>FAD</name>
        <dbReference type="ChEBI" id="CHEBI:57692"/>
    </cofactor>
</comment>
<evidence type="ECO:0000313" key="19">
    <source>
        <dbReference type="Proteomes" id="UP000294593"/>
    </source>
</evidence>
<dbReference type="EMBL" id="SNXW01000001">
    <property type="protein sequence ID" value="TDP88262.1"/>
    <property type="molecule type" value="Genomic_DNA"/>
</dbReference>
<dbReference type="Gene3D" id="3.50.50.60">
    <property type="entry name" value="FAD/NAD(P)-binding domain"/>
    <property type="match status" value="1"/>
</dbReference>
<gene>
    <name evidence="18" type="ORF">EV672_101407</name>
</gene>
<keyword evidence="7" id="KW-0443">Lipid metabolism</keyword>
<evidence type="ECO:0000256" key="6">
    <source>
        <dbReference type="ARBA" id="ARBA00023002"/>
    </source>
</evidence>
<dbReference type="EC" id="5.3.3.1" evidence="11"/>
<dbReference type="PANTHER" id="PTHR47470">
    <property type="entry name" value="CHOLESTEROL OXIDASE"/>
    <property type="match status" value="1"/>
</dbReference>
<evidence type="ECO:0000256" key="14">
    <source>
        <dbReference type="ARBA" id="ARBA00049744"/>
    </source>
</evidence>
<keyword evidence="10" id="KW-0413">Isomerase</keyword>
<organism evidence="18 19">
    <name type="scientific">Aquabacterium commune</name>
    <dbReference type="NCBI Taxonomy" id="70586"/>
    <lineage>
        <taxon>Bacteria</taxon>
        <taxon>Pseudomonadati</taxon>
        <taxon>Pseudomonadota</taxon>
        <taxon>Betaproteobacteria</taxon>
        <taxon>Burkholderiales</taxon>
        <taxon>Aquabacterium</taxon>
    </lineage>
</organism>
<dbReference type="InterPro" id="IPR036188">
    <property type="entry name" value="FAD/NAD-bd_sf"/>
</dbReference>
<dbReference type="SUPFAM" id="SSF51905">
    <property type="entry name" value="FAD/NAD(P)-binding domain"/>
    <property type="match status" value="1"/>
</dbReference>
<evidence type="ECO:0000256" key="9">
    <source>
        <dbReference type="ARBA" id="ARBA00023221"/>
    </source>
</evidence>
<keyword evidence="9" id="KW-0753">Steroid metabolism</keyword>
<evidence type="ECO:0000256" key="8">
    <source>
        <dbReference type="ARBA" id="ARBA00023166"/>
    </source>
</evidence>
<evidence type="ECO:0000256" key="15">
    <source>
        <dbReference type="ARBA" id="ARBA00049778"/>
    </source>
</evidence>
<evidence type="ECO:0000256" key="5">
    <source>
        <dbReference type="ARBA" id="ARBA00022827"/>
    </source>
</evidence>
<name>A0A4R6RNT7_9BURK</name>
<comment type="caution">
    <text evidence="18">The sequence shown here is derived from an EMBL/GenBank/DDBJ whole genome shotgun (WGS) entry which is preliminary data.</text>
</comment>
<dbReference type="OrthoDB" id="9787779at2"/>
<dbReference type="Proteomes" id="UP000294593">
    <property type="component" value="Unassembled WGS sequence"/>
</dbReference>
<comment type="similarity">
    <text evidence="2">Belongs to the GMC oxidoreductase family.</text>
</comment>
<evidence type="ECO:0000256" key="12">
    <source>
        <dbReference type="ARBA" id="ARBA00049645"/>
    </source>
</evidence>
<protein>
    <recommendedName>
        <fullName evidence="14">Cholesterol oxidase</fullName>
        <ecNumber evidence="13">1.1.3.6</ecNumber>
        <ecNumber evidence="11">5.3.3.1</ecNumber>
    </recommendedName>
    <alternativeName>
        <fullName evidence="15">Cholesterol isomerase</fullName>
    </alternativeName>
</protein>
<dbReference type="InterPro" id="IPR000172">
    <property type="entry name" value="GMC_OxRdtase_N"/>
</dbReference>
<dbReference type="GO" id="GO:0050660">
    <property type="term" value="F:flavin adenine dinucleotide binding"/>
    <property type="evidence" value="ECO:0007669"/>
    <property type="project" value="InterPro"/>
</dbReference>
<accession>A0A4R6RNT7</accession>
<evidence type="ECO:0000259" key="17">
    <source>
        <dbReference type="Pfam" id="PF05199"/>
    </source>
</evidence>
<keyword evidence="19" id="KW-1185">Reference proteome</keyword>
<keyword evidence="8" id="KW-1207">Sterol metabolism</keyword>
<dbReference type="InterPro" id="IPR052542">
    <property type="entry name" value="Cholesterol_Oxidase"/>
</dbReference>
<sequence>MHPTRRQLGQQILHTAAGLGLQSVGAVGAMSAVGRSLAAGGLAASVAGAAQASAATQHVRALVVGTGYGGAVTAMRLAQRGIPVTLLEMGQLWNKPGKDGNIFCNSLKPDERAMWFSTQAAAVATSLFNIPINIKVPYSAGVLDVLRAPNGAMDVYCGRGVGGGSLVNMAMLITPQREVLQGLMPTGFDVDDFLRRQCPKALGQLGANLIRPAYFEGSAYHRYARVNRAALARAGYTTDFLPSGYDFNYMEQEEAGLVPKSALGMEGGYGNNHGKRNLTKNYLADAVGTGLVSIRAMSSVKRIAQAPDGTYVVTVEEIDVMGNTVQRYELGCDHLFLAGGSMGTSEMLVRARETGTLPRLNSAVGTQWSANSDIFVVRGNPVWNPTGTKQSLVPATGFRTRDQDGRPVFSMNIPLPLVLESWANMNIVMTQNPELGSFGYDATTGRAVLRWNGQNAPAVRSAKHIFDRVNQAAGTHYRSDLFSGKTFADSSTYHPVGGCPLGKATDLFGRVAGYERLYVMDGALIPGALVANPALTVAALAERNIEHILQRDF</sequence>
<evidence type="ECO:0000256" key="11">
    <source>
        <dbReference type="ARBA" id="ARBA00038856"/>
    </source>
</evidence>
<evidence type="ECO:0000256" key="3">
    <source>
        <dbReference type="ARBA" id="ARBA00022548"/>
    </source>
</evidence>
<dbReference type="RefSeq" id="WP_133605892.1">
    <property type="nucleotide sequence ID" value="NZ_SNXW01000001.1"/>
</dbReference>
<dbReference type="Pfam" id="PF00732">
    <property type="entry name" value="GMC_oxred_N"/>
    <property type="match status" value="1"/>
</dbReference>
<dbReference type="PANTHER" id="PTHR47470:SF1">
    <property type="entry name" value="FAD-DEPENDENT OXIDOREDUCTASE 2 FAD BINDING DOMAIN-CONTAINING PROTEIN"/>
    <property type="match status" value="1"/>
</dbReference>
<evidence type="ECO:0000256" key="13">
    <source>
        <dbReference type="ARBA" id="ARBA00049723"/>
    </source>
</evidence>
<keyword evidence="3" id="KW-0153">Cholesterol metabolism</keyword>
<keyword evidence="4" id="KW-0285">Flavoprotein</keyword>
<evidence type="ECO:0000256" key="10">
    <source>
        <dbReference type="ARBA" id="ARBA00023235"/>
    </source>
</evidence>
<proteinExistence type="inferred from homology"/>
<feature type="domain" description="Glucose-methanol-choline oxidoreductase N-terminal" evidence="16">
    <location>
        <begin position="70"/>
        <end position="350"/>
    </location>
</feature>
<keyword evidence="5" id="KW-0274">FAD</keyword>
<dbReference type="GO" id="GO:0004769">
    <property type="term" value="F:steroid Delta-isomerase activity"/>
    <property type="evidence" value="ECO:0007669"/>
    <property type="project" value="UniProtKB-EC"/>
</dbReference>
<comment type="pathway">
    <text evidence="12">Steroid metabolism; cholesterol degradation.</text>
</comment>
<evidence type="ECO:0000256" key="4">
    <source>
        <dbReference type="ARBA" id="ARBA00022630"/>
    </source>
</evidence>
<dbReference type="GO" id="GO:0008203">
    <property type="term" value="P:cholesterol metabolic process"/>
    <property type="evidence" value="ECO:0007669"/>
    <property type="project" value="UniProtKB-KW"/>
</dbReference>
<evidence type="ECO:0000256" key="7">
    <source>
        <dbReference type="ARBA" id="ARBA00023098"/>
    </source>
</evidence>
<dbReference type="SUPFAM" id="SSF54373">
    <property type="entry name" value="FAD-linked reductases, C-terminal domain"/>
    <property type="match status" value="1"/>
</dbReference>
<dbReference type="GO" id="GO:0016995">
    <property type="term" value="F:cholesterol oxidase activity"/>
    <property type="evidence" value="ECO:0007669"/>
    <property type="project" value="UniProtKB-EC"/>
</dbReference>
<dbReference type="InterPro" id="IPR007867">
    <property type="entry name" value="GMC_OxRtase_C"/>
</dbReference>
<dbReference type="Gene3D" id="3.30.410.10">
    <property type="entry name" value="Cholesterol Oxidase, domain 2"/>
    <property type="match status" value="1"/>
</dbReference>
<dbReference type="Pfam" id="PF05199">
    <property type="entry name" value="GMC_oxred_C"/>
    <property type="match status" value="1"/>
</dbReference>
<evidence type="ECO:0000259" key="16">
    <source>
        <dbReference type="Pfam" id="PF00732"/>
    </source>
</evidence>
<keyword evidence="6" id="KW-0560">Oxidoreductase</keyword>
<evidence type="ECO:0000313" key="18">
    <source>
        <dbReference type="EMBL" id="TDP88262.1"/>
    </source>
</evidence>
<dbReference type="Pfam" id="PF22500">
    <property type="entry name" value="GMC_oxred_C_1st"/>
    <property type="match status" value="1"/>
</dbReference>
<feature type="domain" description="Glucose-methanol-choline oxidoreductase C-terminal" evidence="17">
    <location>
        <begin position="490"/>
        <end position="541"/>
    </location>
</feature>
<evidence type="ECO:0000256" key="2">
    <source>
        <dbReference type="ARBA" id="ARBA00010790"/>
    </source>
</evidence>
<evidence type="ECO:0000256" key="1">
    <source>
        <dbReference type="ARBA" id="ARBA00001974"/>
    </source>
</evidence>